<reference evidence="3" key="1">
    <citation type="submission" date="2015-07" db="EMBL/GenBank/DDBJ databases">
        <title>Genome sequencing project for genomic taxonomy and phylogenomics of Bacillus-like bacteria.</title>
        <authorList>
            <person name="Liu B."/>
            <person name="Wang J."/>
            <person name="Zhu Y."/>
            <person name="Liu G."/>
            <person name="Chen Q."/>
            <person name="Chen Z."/>
            <person name="Lan J."/>
            <person name="Che J."/>
            <person name="Ge C."/>
            <person name="Shi H."/>
            <person name="Pan Z."/>
            <person name="Liu X."/>
        </authorList>
    </citation>
    <scope>NUCLEOTIDE SEQUENCE [LARGE SCALE GENOMIC DNA]</scope>
    <source>
        <strain evidence="3">DSM 9887</strain>
    </source>
</reference>
<dbReference type="Proteomes" id="UP000036834">
    <property type="component" value="Unassembled WGS sequence"/>
</dbReference>
<dbReference type="EMBL" id="LGIQ01000007">
    <property type="protein sequence ID" value="KNB72295.1"/>
    <property type="molecule type" value="Genomic_DNA"/>
</dbReference>
<proteinExistence type="predicted"/>
<evidence type="ECO:0000313" key="1">
    <source>
        <dbReference type="EMBL" id="GED72873.1"/>
    </source>
</evidence>
<dbReference type="OrthoDB" id="2940746at2"/>
<dbReference type="SUPFAM" id="SSF82771">
    <property type="entry name" value="GIY-YIG endonuclease"/>
    <property type="match status" value="1"/>
</dbReference>
<evidence type="ECO:0000313" key="3">
    <source>
        <dbReference type="Proteomes" id="UP000036834"/>
    </source>
</evidence>
<dbReference type="Gene3D" id="3.40.1440.10">
    <property type="entry name" value="GIY-YIG endonuclease"/>
    <property type="match status" value="1"/>
</dbReference>
<accession>A0A0K9YVQ1</accession>
<name>A0A0K9YVQ1_9BACL</name>
<evidence type="ECO:0000313" key="4">
    <source>
        <dbReference type="Proteomes" id="UP000319578"/>
    </source>
</evidence>
<organism evidence="2 3">
    <name type="scientific">Brevibacillus reuszeri</name>
    <dbReference type="NCBI Taxonomy" id="54915"/>
    <lineage>
        <taxon>Bacteria</taxon>
        <taxon>Bacillati</taxon>
        <taxon>Bacillota</taxon>
        <taxon>Bacilli</taxon>
        <taxon>Bacillales</taxon>
        <taxon>Paenibacillaceae</taxon>
        <taxon>Brevibacillus</taxon>
    </lineage>
</organism>
<comment type="caution">
    <text evidence="2">The sequence shown here is derived from an EMBL/GenBank/DDBJ whole genome shotgun (WGS) entry which is preliminary data.</text>
</comment>
<keyword evidence="4" id="KW-1185">Reference proteome</keyword>
<reference evidence="2" key="2">
    <citation type="submission" date="2015-07" db="EMBL/GenBank/DDBJ databases">
        <title>MeaNS - Measles Nucleotide Surveillance Program.</title>
        <authorList>
            <person name="Tran T."/>
            <person name="Druce J."/>
        </authorList>
    </citation>
    <scope>NUCLEOTIDE SEQUENCE</scope>
    <source>
        <strain evidence="2">DSM 9887</strain>
    </source>
</reference>
<protein>
    <recommendedName>
        <fullName evidence="5">GIY-YIG domain-containing protein</fullName>
    </recommendedName>
</protein>
<dbReference type="PATRIC" id="fig|54915.3.peg.1017"/>
<dbReference type="AlphaFoldDB" id="A0A0K9YVQ1"/>
<sequence length="132" mass="15622">MNQSEGHLQSIVNIYLSRIANLNVKHESYLIRTLREIKSEKQSWNHHPGIYYFVQNDVIKYVGKANLDTGLRRRIYNQIEAFGEVDRWDTVIKDDSVTCGMIVFPSDDWQWIATLELLLIEKLRPEYNKRLP</sequence>
<dbReference type="Proteomes" id="UP000319578">
    <property type="component" value="Unassembled WGS sequence"/>
</dbReference>
<dbReference type="InterPro" id="IPR035901">
    <property type="entry name" value="GIY-YIG_endonuc_sf"/>
</dbReference>
<evidence type="ECO:0008006" key="5">
    <source>
        <dbReference type="Google" id="ProtNLM"/>
    </source>
</evidence>
<dbReference type="EMBL" id="BJON01000036">
    <property type="protein sequence ID" value="GED72873.1"/>
    <property type="molecule type" value="Genomic_DNA"/>
</dbReference>
<reference evidence="1 4" key="3">
    <citation type="submission" date="2019-06" db="EMBL/GenBank/DDBJ databases">
        <title>Whole genome shotgun sequence of Brevibacillus reuszeri NBRC 15719.</title>
        <authorList>
            <person name="Hosoyama A."/>
            <person name="Uohara A."/>
            <person name="Ohji S."/>
            <person name="Ichikawa N."/>
        </authorList>
    </citation>
    <scope>NUCLEOTIDE SEQUENCE [LARGE SCALE GENOMIC DNA]</scope>
    <source>
        <strain evidence="1 4">NBRC 15719</strain>
    </source>
</reference>
<evidence type="ECO:0000313" key="2">
    <source>
        <dbReference type="EMBL" id="KNB72295.1"/>
    </source>
</evidence>
<gene>
    <name evidence="2" type="ORF">ADS79_10380</name>
    <name evidence="1" type="ORF">BRE01_65750</name>
</gene>
<dbReference type="RefSeq" id="WP_049738345.1">
    <property type="nucleotide sequence ID" value="NZ_BJON01000036.1"/>
</dbReference>